<dbReference type="InterPro" id="IPR042099">
    <property type="entry name" value="ANL_N_sf"/>
</dbReference>
<dbReference type="Gene3D" id="3.40.50.12780">
    <property type="entry name" value="N-terminal domain of ligase-like"/>
    <property type="match status" value="1"/>
</dbReference>
<dbReference type="InterPro" id="IPR000873">
    <property type="entry name" value="AMP-dep_synth/lig_dom"/>
</dbReference>
<evidence type="ECO:0000313" key="3">
    <source>
        <dbReference type="Proteomes" id="UP000612585"/>
    </source>
</evidence>
<sequence length="477" mass="49870">MATLPVAPDLLRARADAHPDRLAISLADGSGLTFGEWNRRSDTAAHRLRGLGVRRGCRVALIFGDDEWVPYAVAYLGVLKAGGTAVHLGTALAPAELRRRLAQTAPDGLVRTRPGRRPTGFTGWTRAAATLETGPGGPIEHDIQPDDIADVLYTSGTTGPAKAFTNPHGTLTFRRGPAGLARLDGSAPMLAPMPMGTASSAMCVGMMPLNAPSTVVLCRPDDVGTIGSLVEKHGVATVLVTPWIALRMANARLHERHDLSSVTTLAVASAQLPGAVARALEAMIPGVTITSAYAQGEAVPAVVLATYDPARPAALGRPAPGTDLRVADPDGNPVPAGDLGEIWLRSAAPKRLYLDPAANRETHTDGWTRTRDLGYIGADGDLYLFDRAVDAIPTAAGLLSSLELEDAVYGVEGVREAAVVGFPSGVRAFIVTEKRGAAREVRAALAAFGVTPTVRAVAALPRGVTGKVLKHKLKESR</sequence>
<gene>
    <name evidence="2" type="ORF">Vau01_022970</name>
</gene>
<keyword evidence="2" id="KW-0436">Ligase</keyword>
<name>A0A8J3YZU2_9ACTN</name>
<evidence type="ECO:0000259" key="1">
    <source>
        <dbReference type="Pfam" id="PF00501"/>
    </source>
</evidence>
<accession>A0A8J3YZU2</accession>
<dbReference type="InterPro" id="IPR020845">
    <property type="entry name" value="AMP-binding_CS"/>
</dbReference>
<dbReference type="SUPFAM" id="SSF56801">
    <property type="entry name" value="Acetyl-CoA synthetase-like"/>
    <property type="match status" value="1"/>
</dbReference>
<dbReference type="Gene3D" id="3.30.300.30">
    <property type="match status" value="1"/>
</dbReference>
<comment type="caution">
    <text evidence="2">The sequence shown here is derived from an EMBL/GenBank/DDBJ whole genome shotgun (WGS) entry which is preliminary data.</text>
</comment>
<protein>
    <submittedName>
        <fullName evidence="2">Acid--CoA ligase</fullName>
    </submittedName>
</protein>
<dbReference type="PANTHER" id="PTHR43767:SF1">
    <property type="entry name" value="NONRIBOSOMAL PEPTIDE SYNTHASE PES1 (EUROFUNG)-RELATED"/>
    <property type="match status" value="1"/>
</dbReference>
<dbReference type="AlphaFoldDB" id="A0A8J3YZU2"/>
<dbReference type="PANTHER" id="PTHR43767">
    <property type="entry name" value="LONG-CHAIN-FATTY-ACID--COA LIGASE"/>
    <property type="match status" value="1"/>
</dbReference>
<organism evidence="2 3">
    <name type="scientific">Virgisporangium aurantiacum</name>
    <dbReference type="NCBI Taxonomy" id="175570"/>
    <lineage>
        <taxon>Bacteria</taxon>
        <taxon>Bacillati</taxon>
        <taxon>Actinomycetota</taxon>
        <taxon>Actinomycetes</taxon>
        <taxon>Micromonosporales</taxon>
        <taxon>Micromonosporaceae</taxon>
        <taxon>Virgisporangium</taxon>
    </lineage>
</organism>
<dbReference type="Proteomes" id="UP000612585">
    <property type="component" value="Unassembled WGS sequence"/>
</dbReference>
<feature type="domain" description="AMP-dependent synthetase/ligase" evidence="1">
    <location>
        <begin position="12"/>
        <end position="351"/>
    </location>
</feature>
<dbReference type="RefSeq" id="WP_203990403.1">
    <property type="nucleotide sequence ID" value="NZ_BOPG01000012.1"/>
</dbReference>
<keyword evidence="3" id="KW-1185">Reference proteome</keyword>
<evidence type="ECO:0000313" key="2">
    <source>
        <dbReference type="EMBL" id="GIJ54781.1"/>
    </source>
</evidence>
<reference evidence="2" key="1">
    <citation type="submission" date="2021-01" db="EMBL/GenBank/DDBJ databases">
        <title>Whole genome shotgun sequence of Virgisporangium aurantiacum NBRC 16421.</title>
        <authorList>
            <person name="Komaki H."/>
            <person name="Tamura T."/>
        </authorList>
    </citation>
    <scope>NUCLEOTIDE SEQUENCE</scope>
    <source>
        <strain evidence="2">NBRC 16421</strain>
    </source>
</reference>
<dbReference type="InterPro" id="IPR045851">
    <property type="entry name" value="AMP-bd_C_sf"/>
</dbReference>
<dbReference type="EMBL" id="BOPG01000012">
    <property type="protein sequence ID" value="GIJ54781.1"/>
    <property type="molecule type" value="Genomic_DNA"/>
</dbReference>
<proteinExistence type="predicted"/>
<dbReference type="InterPro" id="IPR050237">
    <property type="entry name" value="ATP-dep_AMP-bd_enzyme"/>
</dbReference>
<dbReference type="Pfam" id="PF00501">
    <property type="entry name" value="AMP-binding"/>
    <property type="match status" value="1"/>
</dbReference>
<dbReference type="PROSITE" id="PS00455">
    <property type="entry name" value="AMP_BINDING"/>
    <property type="match status" value="1"/>
</dbReference>
<dbReference type="GO" id="GO:0016878">
    <property type="term" value="F:acid-thiol ligase activity"/>
    <property type="evidence" value="ECO:0007669"/>
    <property type="project" value="UniProtKB-ARBA"/>
</dbReference>